<protein>
    <submittedName>
        <fullName evidence="1">Hypothetical_protein</fullName>
    </submittedName>
</protein>
<sequence length="114" mass="13582">MRNRGKKLRLPETPDLKITRNIKNLFRIEGETYMFTQMNQSKLNRSLLVWDRLILMLNQLYTARYCKIINELNNVSQNGKSDFQLRGCIRHLSGVDHTTLESLQKLQESFQFNY</sequence>
<evidence type="ECO:0000313" key="2">
    <source>
        <dbReference type="Proteomes" id="UP001642409"/>
    </source>
</evidence>
<keyword evidence="2" id="KW-1185">Reference proteome</keyword>
<comment type="caution">
    <text evidence="1">The sequence shown here is derived from an EMBL/GenBank/DDBJ whole genome shotgun (WGS) entry which is preliminary data.</text>
</comment>
<dbReference type="Proteomes" id="UP001642409">
    <property type="component" value="Unassembled WGS sequence"/>
</dbReference>
<proteinExistence type="predicted"/>
<dbReference type="EMBL" id="CAXDID020000011">
    <property type="protein sequence ID" value="CAL5979937.1"/>
    <property type="molecule type" value="Genomic_DNA"/>
</dbReference>
<reference evidence="1 2" key="1">
    <citation type="submission" date="2024-07" db="EMBL/GenBank/DDBJ databases">
        <authorList>
            <person name="Akdeniz Z."/>
        </authorList>
    </citation>
    <scope>NUCLEOTIDE SEQUENCE [LARGE SCALE GENOMIC DNA]</scope>
</reference>
<accession>A0ABP1GXI8</accession>
<name>A0ABP1GXI8_9EUKA</name>
<organism evidence="1 2">
    <name type="scientific">Hexamita inflata</name>
    <dbReference type="NCBI Taxonomy" id="28002"/>
    <lineage>
        <taxon>Eukaryota</taxon>
        <taxon>Metamonada</taxon>
        <taxon>Diplomonadida</taxon>
        <taxon>Hexamitidae</taxon>
        <taxon>Hexamitinae</taxon>
        <taxon>Hexamita</taxon>
    </lineage>
</organism>
<gene>
    <name evidence="1" type="ORF">HINF_LOCUS5941</name>
</gene>
<evidence type="ECO:0000313" key="1">
    <source>
        <dbReference type="EMBL" id="CAL5979937.1"/>
    </source>
</evidence>